<sequence length="88" mass="9835">MGPIAGHKPMYLGKDLCRRGRSNPFFFFGTTMIRVGEGVLSVEDQALSGMSPIVGHKPRYLAFAIVWPTLLIRRMVLVIAGMTRKYHA</sequence>
<dbReference type="AlphaFoldDB" id="A0A9P0GW24"/>
<accession>A0A9P0GW24</accession>
<reference evidence="2" key="1">
    <citation type="submission" date="2022-01" db="EMBL/GenBank/DDBJ databases">
        <authorList>
            <person name="King R."/>
        </authorList>
    </citation>
    <scope>NUCLEOTIDE SEQUENCE</scope>
</reference>
<evidence type="ECO:0000313" key="2">
    <source>
        <dbReference type="EMBL" id="CAH1389984.1"/>
    </source>
</evidence>
<proteinExistence type="predicted"/>
<keyword evidence="1" id="KW-1133">Transmembrane helix</keyword>
<dbReference type="EMBL" id="OV725077">
    <property type="protein sequence ID" value="CAH1389984.1"/>
    <property type="molecule type" value="Genomic_DNA"/>
</dbReference>
<feature type="transmembrane region" description="Helical" evidence="1">
    <location>
        <begin position="60"/>
        <end position="82"/>
    </location>
</feature>
<keyword evidence="1" id="KW-0812">Transmembrane</keyword>
<keyword evidence="3" id="KW-1185">Reference proteome</keyword>
<evidence type="ECO:0000313" key="3">
    <source>
        <dbReference type="Proteomes" id="UP001152798"/>
    </source>
</evidence>
<dbReference type="Proteomes" id="UP001152798">
    <property type="component" value="Chromosome 1"/>
</dbReference>
<evidence type="ECO:0000256" key="1">
    <source>
        <dbReference type="SAM" id="Phobius"/>
    </source>
</evidence>
<keyword evidence="1" id="KW-0472">Membrane</keyword>
<gene>
    <name evidence="2" type="ORF">NEZAVI_LOCUS1256</name>
</gene>
<protein>
    <submittedName>
        <fullName evidence="2">Uncharacterized protein</fullName>
    </submittedName>
</protein>
<organism evidence="2 3">
    <name type="scientific">Nezara viridula</name>
    <name type="common">Southern green stink bug</name>
    <name type="synonym">Cimex viridulus</name>
    <dbReference type="NCBI Taxonomy" id="85310"/>
    <lineage>
        <taxon>Eukaryota</taxon>
        <taxon>Metazoa</taxon>
        <taxon>Ecdysozoa</taxon>
        <taxon>Arthropoda</taxon>
        <taxon>Hexapoda</taxon>
        <taxon>Insecta</taxon>
        <taxon>Pterygota</taxon>
        <taxon>Neoptera</taxon>
        <taxon>Paraneoptera</taxon>
        <taxon>Hemiptera</taxon>
        <taxon>Heteroptera</taxon>
        <taxon>Panheteroptera</taxon>
        <taxon>Pentatomomorpha</taxon>
        <taxon>Pentatomoidea</taxon>
        <taxon>Pentatomidae</taxon>
        <taxon>Pentatominae</taxon>
        <taxon>Nezara</taxon>
    </lineage>
</organism>
<name>A0A9P0GW24_NEZVI</name>